<accession>A0A371E1M5</accession>
<keyword evidence="1" id="KW-0472">Membrane</keyword>
<feature type="non-terminal residue" evidence="2">
    <location>
        <position position="1"/>
    </location>
</feature>
<evidence type="ECO:0000256" key="1">
    <source>
        <dbReference type="SAM" id="Phobius"/>
    </source>
</evidence>
<gene>
    <name evidence="2" type="ORF">CR513_61986</name>
</gene>
<comment type="caution">
    <text evidence="2">The sequence shown here is derived from an EMBL/GenBank/DDBJ whole genome shotgun (WGS) entry which is preliminary data.</text>
</comment>
<dbReference type="STRING" id="157652.A0A371E1M5"/>
<dbReference type="Proteomes" id="UP000257109">
    <property type="component" value="Unassembled WGS sequence"/>
</dbReference>
<evidence type="ECO:0000313" key="3">
    <source>
        <dbReference type="Proteomes" id="UP000257109"/>
    </source>
</evidence>
<organism evidence="2 3">
    <name type="scientific">Mucuna pruriens</name>
    <name type="common">Velvet bean</name>
    <name type="synonym">Dolichos pruriens</name>
    <dbReference type="NCBI Taxonomy" id="157652"/>
    <lineage>
        <taxon>Eukaryota</taxon>
        <taxon>Viridiplantae</taxon>
        <taxon>Streptophyta</taxon>
        <taxon>Embryophyta</taxon>
        <taxon>Tracheophyta</taxon>
        <taxon>Spermatophyta</taxon>
        <taxon>Magnoliopsida</taxon>
        <taxon>eudicotyledons</taxon>
        <taxon>Gunneridae</taxon>
        <taxon>Pentapetalae</taxon>
        <taxon>rosids</taxon>
        <taxon>fabids</taxon>
        <taxon>Fabales</taxon>
        <taxon>Fabaceae</taxon>
        <taxon>Papilionoideae</taxon>
        <taxon>50 kb inversion clade</taxon>
        <taxon>NPAAA clade</taxon>
        <taxon>indigoferoid/millettioid clade</taxon>
        <taxon>Phaseoleae</taxon>
        <taxon>Mucuna</taxon>
    </lineage>
</organism>
<keyword evidence="1" id="KW-1133">Transmembrane helix</keyword>
<dbReference type="AlphaFoldDB" id="A0A371E1M5"/>
<name>A0A371E1M5_MUCPR</name>
<evidence type="ECO:0008006" key="4">
    <source>
        <dbReference type="Google" id="ProtNLM"/>
    </source>
</evidence>
<protein>
    <recommendedName>
        <fullName evidence="4">Retrovirus-related Pol polyprotein from transposon TNT 1-94</fullName>
    </recommendedName>
</protein>
<sequence length="94" mass="10956">MQIHRDRKDRKVWLSQKNYLLKILRRFNMQDCKPISTPLPTNFKLSSKNEAKMSQAPYALVVGILIYVMICIRPYIAQAVGEVSRLKANLNIKH</sequence>
<keyword evidence="3" id="KW-1185">Reference proteome</keyword>
<keyword evidence="1" id="KW-0812">Transmembrane</keyword>
<dbReference type="OrthoDB" id="1935999at2759"/>
<evidence type="ECO:0000313" key="2">
    <source>
        <dbReference type="EMBL" id="RDX58683.1"/>
    </source>
</evidence>
<feature type="transmembrane region" description="Helical" evidence="1">
    <location>
        <begin position="56"/>
        <end position="76"/>
    </location>
</feature>
<proteinExistence type="predicted"/>
<dbReference type="EMBL" id="QJKJ01017272">
    <property type="protein sequence ID" value="RDX58683.1"/>
    <property type="molecule type" value="Genomic_DNA"/>
</dbReference>
<reference evidence="2" key="1">
    <citation type="submission" date="2018-05" db="EMBL/GenBank/DDBJ databases">
        <title>Draft genome of Mucuna pruriens seed.</title>
        <authorList>
            <person name="Nnadi N.E."/>
            <person name="Vos R."/>
            <person name="Hasami M.H."/>
            <person name="Devisetty U.K."/>
            <person name="Aguiy J.C."/>
        </authorList>
    </citation>
    <scope>NUCLEOTIDE SEQUENCE [LARGE SCALE GENOMIC DNA]</scope>
    <source>
        <strain evidence="2">JCA_2017</strain>
    </source>
</reference>